<dbReference type="InterPro" id="IPR015910">
    <property type="entry name" value="I/U_nuclsd_hydro_CS"/>
</dbReference>
<dbReference type="AlphaFoldDB" id="A0A8J8MC03"/>
<dbReference type="EMBL" id="CP058561">
    <property type="protein sequence ID" value="QUH30108.1"/>
    <property type="molecule type" value="Genomic_DNA"/>
</dbReference>
<dbReference type="InterPro" id="IPR001910">
    <property type="entry name" value="Inosine/uridine_hydrolase_dom"/>
</dbReference>
<keyword evidence="1 4" id="KW-0378">Hydrolase</keyword>
<evidence type="ECO:0000256" key="1">
    <source>
        <dbReference type="ARBA" id="ARBA00022801"/>
    </source>
</evidence>
<dbReference type="Gene3D" id="3.90.245.10">
    <property type="entry name" value="Ribonucleoside hydrolase-like"/>
    <property type="match status" value="1"/>
</dbReference>
<reference evidence="4 5" key="1">
    <citation type="submission" date="2020-07" db="EMBL/GenBank/DDBJ databases">
        <title>Vallitalea guaymasensis genome.</title>
        <authorList>
            <person name="Postec A."/>
        </authorList>
    </citation>
    <scope>NUCLEOTIDE SEQUENCE [LARGE SCALE GENOMIC DNA]</scope>
    <source>
        <strain evidence="4 5">Ra1766G1</strain>
    </source>
</reference>
<gene>
    <name evidence="4" type="primary">rihA</name>
    <name evidence="4" type="ORF">HYG85_14775</name>
</gene>
<dbReference type="EC" id="3.2.2.3" evidence="4"/>
<dbReference type="GO" id="GO:0005829">
    <property type="term" value="C:cytosol"/>
    <property type="evidence" value="ECO:0007669"/>
    <property type="project" value="TreeGrafter"/>
</dbReference>
<organism evidence="4 5">
    <name type="scientific">Vallitalea guaymasensis</name>
    <dbReference type="NCBI Taxonomy" id="1185412"/>
    <lineage>
        <taxon>Bacteria</taxon>
        <taxon>Bacillati</taxon>
        <taxon>Bacillota</taxon>
        <taxon>Clostridia</taxon>
        <taxon>Lachnospirales</taxon>
        <taxon>Vallitaleaceae</taxon>
        <taxon>Vallitalea</taxon>
    </lineage>
</organism>
<dbReference type="CDD" id="cd02651">
    <property type="entry name" value="nuc_hydro_IU_UC_XIUA"/>
    <property type="match status" value="1"/>
</dbReference>
<evidence type="ECO:0000313" key="4">
    <source>
        <dbReference type="EMBL" id="QUH30108.1"/>
    </source>
</evidence>
<evidence type="ECO:0000313" key="5">
    <source>
        <dbReference type="Proteomes" id="UP000677305"/>
    </source>
</evidence>
<dbReference type="InterPro" id="IPR036452">
    <property type="entry name" value="Ribo_hydro-like"/>
</dbReference>
<dbReference type="Pfam" id="PF01156">
    <property type="entry name" value="IU_nuc_hydro"/>
    <property type="match status" value="1"/>
</dbReference>
<proteinExistence type="predicted"/>
<dbReference type="SUPFAM" id="SSF53590">
    <property type="entry name" value="Nucleoside hydrolase"/>
    <property type="match status" value="1"/>
</dbReference>
<protein>
    <submittedName>
        <fullName evidence="4">Pyrimidine-specific ribonucleoside hydrolase RihA</fullName>
        <ecNumber evidence="4">3.2.2.3</ecNumber>
    </submittedName>
</protein>
<keyword evidence="5" id="KW-1185">Reference proteome</keyword>
<keyword evidence="2 4" id="KW-0326">Glycosidase</keyword>
<dbReference type="PANTHER" id="PTHR12304:SF4">
    <property type="entry name" value="URIDINE NUCLEOSIDASE"/>
    <property type="match status" value="1"/>
</dbReference>
<evidence type="ECO:0000259" key="3">
    <source>
        <dbReference type="Pfam" id="PF01156"/>
    </source>
</evidence>
<accession>A0A8J8MC03</accession>
<dbReference type="PANTHER" id="PTHR12304">
    <property type="entry name" value="INOSINE-URIDINE PREFERRING NUCLEOSIDE HYDROLASE"/>
    <property type="match status" value="1"/>
</dbReference>
<dbReference type="NCBIfam" id="NF007761">
    <property type="entry name" value="PRK10443.1"/>
    <property type="match status" value="1"/>
</dbReference>
<dbReference type="KEGG" id="vgu:HYG85_14775"/>
<sequence>MAKPVIIDCDPGHDDAIALLLALGSEKLDVKGITTVAGNQTGDKTINNALRVLSYLDIHKEVAKGATKPLIRDLITAAEVHGESGLEGPELPEPSFEKSEKSAIELMYEIINESKEKVTLIPTGPLTNIANLFLAYPSVKDNIEEIVLMGGACFGGNWTPAAEFNILVDPEAADIVYRSGLPVTMCGLDVTHKAQVFKDETERIRSIGNKASKLVAELLDYFGIFHMNPNFGFDGPPLHDVCAVAYVIDPSIFITEKHNVEIDISGELTVGATVVDYYDTSGKEKNVNVVFDLDREKFIDMLYDNLKKYN</sequence>
<dbReference type="GO" id="GO:0045437">
    <property type="term" value="F:uridine nucleosidase activity"/>
    <property type="evidence" value="ECO:0007669"/>
    <property type="project" value="UniProtKB-EC"/>
</dbReference>
<dbReference type="GO" id="GO:0006152">
    <property type="term" value="P:purine nucleoside catabolic process"/>
    <property type="evidence" value="ECO:0007669"/>
    <property type="project" value="TreeGrafter"/>
</dbReference>
<dbReference type="PROSITE" id="PS01247">
    <property type="entry name" value="IUNH"/>
    <property type="match status" value="1"/>
</dbReference>
<name>A0A8J8MC03_9FIRM</name>
<dbReference type="GO" id="GO:0008477">
    <property type="term" value="F:purine nucleosidase activity"/>
    <property type="evidence" value="ECO:0007669"/>
    <property type="project" value="TreeGrafter"/>
</dbReference>
<evidence type="ECO:0000256" key="2">
    <source>
        <dbReference type="ARBA" id="ARBA00023295"/>
    </source>
</evidence>
<dbReference type="Proteomes" id="UP000677305">
    <property type="component" value="Chromosome"/>
</dbReference>
<dbReference type="RefSeq" id="WP_212690324.1">
    <property type="nucleotide sequence ID" value="NZ_CP058561.1"/>
</dbReference>
<dbReference type="InterPro" id="IPR023186">
    <property type="entry name" value="IUNH"/>
</dbReference>
<feature type="domain" description="Inosine/uridine-preferring nucleoside hydrolase" evidence="3">
    <location>
        <begin position="5"/>
        <end position="299"/>
    </location>
</feature>